<dbReference type="PROSITE" id="PS51257">
    <property type="entry name" value="PROKAR_LIPOPROTEIN"/>
    <property type="match status" value="1"/>
</dbReference>
<sequence>MTIGRFTPAVLTVVLSLVASACGDGVSPCTDCPAIEGRYRMGFGDAGAPAECTQLGVDLPRNKPLDISRTGGALTGKLERVSLRGTVSAQGTFNLTGNAAGTPDGGLGSMLSLTGFFTPPVTDGGTASLAGTYTGNFTRAGQNGSQRCDIVSPFSATRE</sequence>
<accession>A0ABX7P5C5</accession>
<protein>
    <recommendedName>
        <fullName evidence="4">Lipoprotein</fullName>
    </recommendedName>
</protein>
<organism evidence="2 3">
    <name type="scientific">Pyxidicoccus parkwayensis</name>
    <dbReference type="NCBI Taxonomy" id="2813578"/>
    <lineage>
        <taxon>Bacteria</taxon>
        <taxon>Pseudomonadati</taxon>
        <taxon>Myxococcota</taxon>
        <taxon>Myxococcia</taxon>
        <taxon>Myxococcales</taxon>
        <taxon>Cystobacterineae</taxon>
        <taxon>Myxococcaceae</taxon>
        <taxon>Pyxidicoccus</taxon>
    </lineage>
</organism>
<evidence type="ECO:0000313" key="2">
    <source>
        <dbReference type="EMBL" id="QSQ25646.1"/>
    </source>
</evidence>
<feature type="signal peptide" evidence="1">
    <location>
        <begin position="1"/>
        <end position="21"/>
    </location>
</feature>
<feature type="chain" id="PRO_5046169782" description="Lipoprotein" evidence="1">
    <location>
        <begin position="22"/>
        <end position="159"/>
    </location>
</feature>
<reference evidence="2 3" key="1">
    <citation type="submission" date="2021-02" db="EMBL/GenBank/DDBJ databases">
        <title>De Novo genome assembly of isolated myxobacteria.</title>
        <authorList>
            <person name="Stevens D.C."/>
        </authorList>
    </citation>
    <scope>NUCLEOTIDE SEQUENCE [LARGE SCALE GENOMIC DNA]</scope>
    <source>
        <strain evidence="3">SCPEA02</strain>
    </source>
</reference>
<keyword evidence="3" id="KW-1185">Reference proteome</keyword>
<evidence type="ECO:0008006" key="4">
    <source>
        <dbReference type="Google" id="ProtNLM"/>
    </source>
</evidence>
<dbReference type="Proteomes" id="UP000662747">
    <property type="component" value="Chromosome"/>
</dbReference>
<proteinExistence type="predicted"/>
<keyword evidence="1" id="KW-0732">Signal</keyword>
<evidence type="ECO:0000313" key="3">
    <source>
        <dbReference type="Proteomes" id="UP000662747"/>
    </source>
</evidence>
<dbReference type="RefSeq" id="WP_206727199.1">
    <property type="nucleotide sequence ID" value="NZ_CP071090.1"/>
</dbReference>
<evidence type="ECO:0000256" key="1">
    <source>
        <dbReference type="SAM" id="SignalP"/>
    </source>
</evidence>
<gene>
    <name evidence="2" type="ORF">JY651_12250</name>
</gene>
<dbReference type="EMBL" id="CP071090">
    <property type="protein sequence ID" value="QSQ25646.1"/>
    <property type="molecule type" value="Genomic_DNA"/>
</dbReference>
<name>A0ABX7P5C5_9BACT</name>